<reference evidence="1 2" key="1">
    <citation type="journal article" date="2011" name="MBio">
        <title>Evidence of a dominant lineage of Vibrio cholerae-specific lytic bacteriophages shed by cholera patients over a 10-year period in Dhaka, Bangladesh.</title>
        <authorList>
            <person name="Seed K.D."/>
            <person name="Bodi K.L."/>
            <person name="Kropinski A.M."/>
            <person name="Ackermann H.W."/>
            <person name="Calderwood S.B."/>
            <person name="Qadri F."/>
            <person name="Camilli A."/>
        </authorList>
    </citation>
    <scope>NUCLEOTIDE SEQUENCE [LARGE SCALE GENOMIC DNA]</scope>
</reference>
<dbReference type="GeneID" id="10228542"/>
<sequence>MTKLYNMDQHSRACKMKFTTTYTYGLDKNPHSIVHTTGISETFQSLSWKSDLTLDKMFELFIDNNSKSYTIMYLYDNGDLMHTIRITVEDNT</sequence>
<evidence type="ECO:0000313" key="2">
    <source>
        <dbReference type="Proteomes" id="UP000007502"/>
    </source>
</evidence>
<keyword evidence="2" id="KW-1185">Reference proteome</keyword>
<dbReference type="OrthoDB" id="28262at10239"/>
<name>F1D185_9CAUD</name>
<dbReference type="EMBL" id="HQ641347">
    <property type="protein sequence ID" value="ADX87879.1"/>
    <property type="molecule type" value="Genomic_DNA"/>
</dbReference>
<gene>
    <name evidence="1" type="primary">ORF63</name>
</gene>
<evidence type="ECO:0000313" key="1">
    <source>
        <dbReference type="EMBL" id="ADX87879.1"/>
    </source>
</evidence>
<proteinExistence type="predicted"/>
<protein>
    <submittedName>
        <fullName evidence="1">Uncharacterized protein ORF63</fullName>
    </submittedName>
</protein>
<dbReference type="Proteomes" id="UP000007502">
    <property type="component" value="Segment"/>
</dbReference>
<accession>F1D185</accession>
<organism evidence="1 2">
    <name type="scientific">Vibrio phage ICP1</name>
    <dbReference type="NCBI Taxonomy" id="979525"/>
    <lineage>
        <taxon>Viruses</taxon>
        <taxon>Duplodnaviria</taxon>
        <taxon>Heunggongvirae</taxon>
        <taxon>Uroviricota</taxon>
        <taxon>Caudoviricetes</taxon>
        <taxon>Mohonavirus</taxon>
        <taxon>Mohonavirus ICP1</taxon>
    </lineage>
</organism>
<dbReference type="RefSeq" id="YP_004251004.1">
    <property type="nucleotide sequence ID" value="NC_015157.1"/>
</dbReference>
<dbReference type="KEGG" id="vg:10228542"/>